<dbReference type="Proteomes" id="UP001230426">
    <property type="component" value="Unassembled WGS sequence"/>
</dbReference>
<protein>
    <recommendedName>
        <fullName evidence="4">Lipoprotein</fullName>
    </recommendedName>
</protein>
<dbReference type="EMBL" id="JAUSRB010000002">
    <property type="protein sequence ID" value="MDP9866814.1"/>
    <property type="molecule type" value="Genomic_DNA"/>
</dbReference>
<sequence length="133" mass="13589">MRPLPRRIPALAASALAAVLITTGCSELQQVSEGVDKAQQCLQAAGIVTETVQKITGLMDDPAAMEKALNDGAAKLGDLADKAANTTLKEAADGVAKDLEGLNVTSANDAIDAGQKVATDSVKWVERLTGACG</sequence>
<organism evidence="2 3">
    <name type="scientific">Streptosporangium brasiliense</name>
    <dbReference type="NCBI Taxonomy" id="47480"/>
    <lineage>
        <taxon>Bacteria</taxon>
        <taxon>Bacillati</taxon>
        <taxon>Actinomycetota</taxon>
        <taxon>Actinomycetes</taxon>
        <taxon>Streptosporangiales</taxon>
        <taxon>Streptosporangiaceae</taxon>
        <taxon>Streptosporangium</taxon>
    </lineage>
</organism>
<reference evidence="2 3" key="1">
    <citation type="submission" date="2023-07" db="EMBL/GenBank/DDBJ databases">
        <title>Sequencing the genomes of 1000 actinobacteria strains.</title>
        <authorList>
            <person name="Klenk H.-P."/>
        </authorList>
    </citation>
    <scope>NUCLEOTIDE SEQUENCE [LARGE SCALE GENOMIC DNA]</scope>
    <source>
        <strain evidence="2 3">DSM 44109</strain>
    </source>
</reference>
<evidence type="ECO:0008006" key="4">
    <source>
        <dbReference type="Google" id="ProtNLM"/>
    </source>
</evidence>
<feature type="signal peptide" evidence="1">
    <location>
        <begin position="1"/>
        <end position="17"/>
    </location>
</feature>
<evidence type="ECO:0000313" key="3">
    <source>
        <dbReference type="Proteomes" id="UP001230426"/>
    </source>
</evidence>
<evidence type="ECO:0000256" key="1">
    <source>
        <dbReference type="SAM" id="SignalP"/>
    </source>
</evidence>
<feature type="chain" id="PRO_5047296582" description="Lipoprotein" evidence="1">
    <location>
        <begin position="18"/>
        <end position="133"/>
    </location>
</feature>
<comment type="caution">
    <text evidence="2">The sequence shown here is derived from an EMBL/GenBank/DDBJ whole genome shotgun (WGS) entry which is preliminary data.</text>
</comment>
<gene>
    <name evidence="2" type="ORF">J2S55_006080</name>
</gene>
<evidence type="ECO:0000313" key="2">
    <source>
        <dbReference type="EMBL" id="MDP9866814.1"/>
    </source>
</evidence>
<keyword evidence="1" id="KW-0732">Signal</keyword>
<name>A0ABT9RC22_9ACTN</name>
<dbReference type="RefSeq" id="WP_306867944.1">
    <property type="nucleotide sequence ID" value="NZ_JAUSRB010000002.1"/>
</dbReference>
<keyword evidence="3" id="KW-1185">Reference proteome</keyword>
<accession>A0ABT9RC22</accession>
<proteinExistence type="predicted"/>
<dbReference type="PROSITE" id="PS51257">
    <property type="entry name" value="PROKAR_LIPOPROTEIN"/>
    <property type="match status" value="1"/>
</dbReference>